<protein>
    <submittedName>
        <fullName evidence="2">Uncharacterized protein</fullName>
    </submittedName>
</protein>
<evidence type="ECO:0000256" key="1">
    <source>
        <dbReference type="SAM" id="MobiDB-lite"/>
    </source>
</evidence>
<dbReference type="AlphaFoldDB" id="A0AAV7R0A6"/>
<organism evidence="2 3">
    <name type="scientific">Pleurodeles waltl</name>
    <name type="common">Iberian ribbed newt</name>
    <dbReference type="NCBI Taxonomy" id="8319"/>
    <lineage>
        <taxon>Eukaryota</taxon>
        <taxon>Metazoa</taxon>
        <taxon>Chordata</taxon>
        <taxon>Craniata</taxon>
        <taxon>Vertebrata</taxon>
        <taxon>Euteleostomi</taxon>
        <taxon>Amphibia</taxon>
        <taxon>Batrachia</taxon>
        <taxon>Caudata</taxon>
        <taxon>Salamandroidea</taxon>
        <taxon>Salamandridae</taxon>
        <taxon>Pleurodelinae</taxon>
        <taxon>Pleurodeles</taxon>
    </lineage>
</organism>
<comment type="caution">
    <text evidence="2">The sequence shown here is derived from an EMBL/GenBank/DDBJ whole genome shotgun (WGS) entry which is preliminary data.</text>
</comment>
<evidence type="ECO:0000313" key="2">
    <source>
        <dbReference type="EMBL" id="KAJ1145127.1"/>
    </source>
</evidence>
<proteinExistence type="predicted"/>
<dbReference type="EMBL" id="JANPWB010000010">
    <property type="protein sequence ID" value="KAJ1145127.1"/>
    <property type="molecule type" value="Genomic_DNA"/>
</dbReference>
<sequence>MGTKIKAKTKNISKTHKIVIEDIRDTDDDGDDIDSNTDNEDTNTSDFWIGPPPKKTIPASADQAHSPLLDSDGNPMFDPGLIHHPNSTEWLPSEHVANYILAKLRLPLDKQVRAKLRSECPRPSLPLHITATPSIDPSLLTFFSKFGKDPRKGVDRAWALCQDKVLDLVSPLSRIFDLAESARINDESIDPEELSLWIQRAFCLLGNKNLVMTHERRKGLLLKLDLKLANLAAMDPGSKADGLLFGDSFIKELSEYVTTFASLDKAQQSLKKVFNTQVFARAGRGRGRSTGRSFRNQGFCQHQSSTRPICDKQGQALKRKNPALSKQKSAKEARFVPLYFDLVIYCEQLFLDIYIVFYESARRAIRLMMI</sequence>
<gene>
    <name evidence="2" type="ORF">NDU88_011419</name>
</gene>
<dbReference type="Proteomes" id="UP001066276">
    <property type="component" value="Chromosome 6"/>
</dbReference>
<evidence type="ECO:0000313" key="3">
    <source>
        <dbReference type="Proteomes" id="UP001066276"/>
    </source>
</evidence>
<feature type="region of interest" description="Disordered" evidence="1">
    <location>
        <begin position="21"/>
        <end position="63"/>
    </location>
</feature>
<feature type="compositionally biased region" description="Acidic residues" evidence="1">
    <location>
        <begin position="24"/>
        <end position="43"/>
    </location>
</feature>
<name>A0AAV7R0A6_PLEWA</name>
<accession>A0AAV7R0A6</accession>
<keyword evidence="3" id="KW-1185">Reference proteome</keyword>
<reference evidence="2" key="1">
    <citation type="journal article" date="2022" name="bioRxiv">
        <title>Sequencing and chromosome-scale assembly of the giantPleurodeles waltlgenome.</title>
        <authorList>
            <person name="Brown T."/>
            <person name="Elewa A."/>
            <person name="Iarovenko S."/>
            <person name="Subramanian E."/>
            <person name="Araus A.J."/>
            <person name="Petzold A."/>
            <person name="Susuki M."/>
            <person name="Suzuki K.-i.T."/>
            <person name="Hayashi T."/>
            <person name="Toyoda A."/>
            <person name="Oliveira C."/>
            <person name="Osipova E."/>
            <person name="Leigh N.D."/>
            <person name="Simon A."/>
            <person name="Yun M.H."/>
        </authorList>
    </citation>
    <scope>NUCLEOTIDE SEQUENCE</scope>
    <source>
        <strain evidence="2">20211129_DDA</strain>
        <tissue evidence="2">Liver</tissue>
    </source>
</reference>